<sequence>MPHSGESPSQAEVIEFLANPASHGGKTVSRFDTHAAIVFLAGDRAYKLKRAVRFPFLDYSTPTLRRAMCRREVERNTLFAPDLYLSARPVTRGRAGRLEIDGKGEPVDWLVVMRRFADEARLDLVAERNGIDSELAVQLASMMAEAHGKAEIRDAAAWIEDLGRYIEQNDQAFRADSEHFPFRRARELTQEARATLHRLADLLQARGRQGRIRLAHGDAHLGNIVLIDNRPMLFDAIEFDETIATGDVLYDLAFLLMDLWERGEYTAANRVFNRYFELAADGSDHDALAALPFFLMMRAAIRAKVTAAALPHQSAADRPKTATAVARYFDWAERFLEPETPRLVAIGGLSGTGKTTQARLLAAGLGHAPGALILRTDTLRKKLLGIPETAPAPKEAYTPEASARVYDALYQAADRVLAAGHSVIVDAVFARFSEREAIEAVASRVEVRFEGIWLEASHEAKVDRVSTRHADASDADRTVVTFQESLDIGPVNWRVFDASTSIDMVQSGLRAALGICQ</sequence>
<name>A0A839AF63_9HYPH</name>
<keyword evidence="3" id="KW-1185">Reference proteome</keyword>
<dbReference type="SUPFAM" id="SSF52540">
    <property type="entry name" value="P-loop containing nucleoside triphosphate hydrolases"/>
    <property type="match status" value="1"/>
</dbReference>
<evidence type="ECO:0000313" key="2">
    <source>
        <dbReference type="EMBL" id="MBA5778343.1"/>
    </source>
</evidence>
<comment type="caution">
    <text evidence="2">The sequence shown here is derived from an EMBL/GenBank/DDBJ whole genome shotgun (WGS) entry which is preliminary data.</text>
</comment>
<dbReference type="Pfam" id="PF01636">
    <property type="entry name" value="APH"/>
    <property type="match status" value="1"/>
</dbReference>
<dbReference type="InterPro" id="IPR011009">
    <property type="entry name" value="Kinase-like_dom_sf"/>
</dbReference>
<proteinExistence type="predicted"/>
<dbReference type="SUPFAM" id="SSF56112">
    <property type="entry name" value="Protein kinase-like (PK-like)"/>
    <property type="match status" value="1"/>
</dbReference>
<organism evidence="2 3">
    <name type="scientific">Stappia albiluteola</name>
    <dbReference type="NCBI Taxonomy" id="2758565"/>
    <lineage>
        <taxon>Bacteria</taxon>
        <taxon>Pseudomonadati</taxon>
        <taxon>Pseudomonadota</taxon>
        <taxon>Alphaproteobacteria</taxon>
        <taxon>Hyphomicrobiales</taxon>
        <taxon>Stappiaceae</taxon>
        <taxon>Stappia</taxon>
    </lineage>
</organism>
<dbReference type="InterPro" id="IPR002575">
    <property type="entry name" value="Aminoglycoside_PTrfase"/>
</dbReference>
<feature type="domain" description="Aminoglycoside phosphotransferase" evidence="1">
    <location>
        <begin position="89"/>
        <end position="283"/>
    </location>
</feature>
<accession>A0A839AF63</accession>
<dbReference type="Pfam" id="PF13671">
    <property type="entry name" value="AAA_33"/>
    <property type="match status" value="1"/>
</dbReference>
<dbReference type="InterPro" id="IPR027417">
    <property type="entry name" value="P-loop_NTPase"/>
</dbReference>
<dbReference type="InterPro" id="IPR052732">
    <property type="entry name" value="Cell-binding_unc_protein"/>
</dbReference>
<dbReference type="Gene3D" id="3.90.1200.10">
    <property type="match status" value="1"/>
</dbReference>
<protein>
    <submittedName>
        <fullName evidence="2">AAA family ATPase</fullName>
    </submittedName>
</protein>
<dbReference type="RefSeq" id="WP_182166484.1">
    <property type="nucleotide sequence ID" value="NZ_JACFXV010000061.1"/>
</dbReference>
<dbReference type="PANTHER" id="PTHR43883">
    <property type="entry name" value="SLR0207 PROTEIN"/>
    <property type="match status" value="1"/>
</dbReference>
<dbReference type="AlphaFoldDB" id="A0A839AF63"/>
<dbReference type="Proteomes" id="UP000541109">
    <property type="component" value="Unassembled WGS sequence"/>
</dbReference>
<evidence type="ECO:0000313" key="3">
    <source>
        <dbReference type="Proteomes" id="UP000541109"/>
    </source>
</evidence>
<gene>
    <name evidence="2" type="ORF">H2509_14535</name>
</gene>
<dbReference type="EMBL" id="JACFXV010000061">
    <property type="protein sequence ID" value="MBA5778343.1"/>
    <property type="molecule type" value="Genomic_DNA"/>
</dbReference>
<dbReference type="PANTHER" id="PTHR43883:SF1">
    <property type="entry name" value="GLUCONOKINASE"/>
    <property type="match status" value="1"/>
</dbReference>
<evidence type="ECO:0000259" key="1">
    <source>
        <dbReference type="Pfam" id="PF01636"/>
    </source>
</evidence>
<dbReference type="Gene3D" id="3.40.50.300">
    <property type="entry name" value="P-loop containing nucleotide triphosphate hydrolases"/>
    <property type="match status" value="1"/>
</dbReference>
<reference evidence="2 3" key="1">
    <citation type="submission" date="2020-07" db="EMBL/GenBank/DDBJ databases">
        <title>Stappia sp., F7233, whole genome shotgun sequencing project.</title>
        <authorList>
            <person name="Jiang S."/>
            <person name="Liu Z.W."/>
            <person name="Du Z.J."/>
        </authorList>
    </citation>
    <scope>NUCLEOTIDE SEQUENCE [LARGE SCALE GENOMIC DNA]</scope>
    <source>
        <strain evidence="2 3">F7233</strain>
    </source>
</reference>